<evidence type="ECO:0000313" key="2">
    <source>
        <dbReference type="EMBL" id="KXI17715.1"/>
    </source>
</evidence>
<gene>
    <name evidence="2" type="ORF">HMPREF3230_00611</name>
</gene>
<dbReference type="PATRIC" id="fig|2702.101.peg.595"/>
<keyword evidence="1" id="KW-0812">Transmembrane</keyword>
<evidence type="ECO:0000256" key="1">
    <source>
        <dbReference type="SAM" id="Phobius"/>
    </source>
</evidence>
<accession>A0A135Z7V2</accession>
<sequence>MSFGGFMTAGMWSMLGYFLLIIGALLCFSAIIVSKIIKIKRAIRYISSFLYTSARHSHKSSLNSRKLFLRCKSNLAGACLIDKGSADKGSADTYSVDTSLADVNHAVSIRHMNRKNRVNNLTSVNRANYMSDVNKSNIVTSKSRSACAKKRLRALV</sequence>
<name>A0A135Z7V2_GARVA</name>
<keyword evidence="1" id="KW-0472">Membrane</keyword>
<proteinExistence type="predicted"/>
<keyword evidence="1" id="KW-1133">Transmembrane helix</keyword>
<reference evidence="2 3" key="1">
    <citation type="submission" date="2016-02" db="EMBL/GenBank/DDBJ databases">
        <authorList>
            <person name="Wen L."/>
            <person name="He K."/>
            <person name="Yang H."/>
        </authorList>
    </citation>
    <scope>NUCLEOTIDE SEQUENCE [LARGE SCALE GENOMIC DNA]</scope>
    <source>
        <strain evidence="2 3">CMW7778B</strain>
    </source>
</reference>
<dbReference type="Proteomes" id="UP000070505">
    <property type="component" value="Unassembled WGS sequence"/>
</dbReference>
<evidence type="ECO:0000313" key="3">
    <source>
        <dbReference type="Proteomes" id="UP000070505"/>
    </source>
</evidence>
<protein>
    <submittedName>
        <fullName evidence="2">Uncharacterized protein</fullName>
    </submittedName>
</protein>
<dbReference type="EMBL" id="LSRC01000021">
    <property type="protein sequence ID" value="KXI17715.1"/>
    <property type="molecule type" value="Genomic_DNA"/>
</dbReference>
<comment type="caution">
    <text evidence="2">The sequence shown here is derived from an EMBL/GenBank/DDBJ whole genome shotgun (WGS) entry which is preliminary data.</text>
</comment>
<organism evidence="2 3">
    <name type="scientific">Gardnerella vaginalis</name>
    <dbReference type="NCBI Taxonomy" id="2702"/>
    <lineage>
        <taxon>Bacteria</taxon>
        <taxon>Bacillati</taxon>
        <taxon>Actinomycetota</taxon>
        <taxon>Actinomycetes</taxon>
        <taxon>Bifidobacteriales</taxon>
        <taxon>Bifidobacteriaceae</taxon>
        <taxon>Gardnerella</taxon>
    </lineage>
</organism>
<feature type="transmembrane region" description="Helical" evidence="1">
    <location>
        <begin position="12"/>
        <end position="34"/>
    </location>
</feature>
<dbReference type="AlphaFoldDB" id="A0A135Z7V2"/>